<feature type="binding site" evidence="10">
    <location>
        <position position="194"/>
    </location>
    <ligand>
        <name>Zn(2+)</name>
        <dbReference type="ChEBI" id="CHEBI:29105"/>
        <label>1</label>
    </ligand>
</feature>
<evidence type="ECO:0000256" key="4">
    <source>
        <dbReference type="ARBA" id="ARBA00022771"/>
    </source>
</evidence>
<dbReference type="InterPro" id="IPR036410">
    <property type="entry name" value="HSP_DnaJ_Cys-rich_dom_sf"/>
</dbReference>
<keyword evidence="4 10" id="KW-0863">Zinc-finger</keyword>
<dbReference type="Pfam" id="PF00684">
    <property type="entry name" value="DnaJ_CXXCXGXG"/>
    <property type="match status" value="1"/>
</dbReference>
<dbReference type="PRINTS" id="PR00625">
    <property type="entry name" value="JDOMAIN"/>
</dbReference>
<dbReference type="InterPro" id="IPR002939">
    <property type="entry name" value="DnaJ_C"/>
</dbReference>
<dbReference type="CDD" id="cd10719">
    <property type="entry name" value="DnaJ_zf"/>
    <property type="match status" value="1"/>
</dbReference>
<dbReference type="Proteomes" id="UP000003165">
    <property type="component" value="Unassembled WGS sequence"/>
</dbReference>
<comment type="cofactor">
    <cofactor evidence="10">
        <name>Zn(2+)</name>
        <dbReference type="ChEBI" id="CHEBI:29105"/>
    </cofactor>
    <text evidence="10">Binds 2 Zn(2+) ions per monomer.</text>
</comment>
<dbReference type="Gene3D" id="2.10.230.10">
    <property type="entry name" value="Heat shock protein DnaJ, cysteine-rich domain"/>
    <property type="match status" value="1"/>
</dbReference>
<dbReference type="InterPro" id="IPR008971">
    <property type="entry name" value="HSP40/DnaJ_pept-bd"/>
</dbReference>
<evidence type="ECO:0000256" key="6">
    <source>
        <dbReference type="ARBA" id="ARBA00023016"/>
    </source>
</evidence>
<dbReference type="InterPro" id="IPR001623">
    <property type="entry name" value="DnaJ_domain"/>
</dbReference>
<dbReference type="eggNOG" id="COG0484">
    <property type="taxonomic scope" value="Bacteria"/>
</dbReference>
<dbReference type="PROSITE" id="PS50076">
    <property type="entry name" value="DNAJ_2"/>
    <property type="match status" value="1"/>
</dbReference>
<keyword evidence="3 10" id="KW-0677">Repeat</keyword>
<keyword evidence="10" id="KW-0963">Cytoplasm</keyword>
<name>B9Z5I6_9NEIS</name>
<evidence type="ECO:0000256" key="8">
    <source>
        <dbReference type="ARBA" id="ARBA00061004"/>
    </source>
</evidence>
<organism evidence="14 15">
    <name type="scientific">Pseudogulbenkiania ferrooxidans 2002</name>
    <dbReference type="NCBI Taxonomy" id="279714"/>
    <lineage>
        <taxon>Bacteria</taxon>
        <taxon>Pseudomonadati</taxon>
        <taxon>Pseudomonadota</taxon>
        <taxon>Betaproteobacteria</taxon>
        <taxon>Neisseriales</taxon>
        <taxon>Chromobacteriaceae</taxon>
        <taxon>Pseudogulbenkiania</taxon>
    </lineage>
</organism>
<evidence type="ECO:0000256" key="7">
    <source>
        <dbReference type="ARBA" id="ARBA00023186"/>
    </source>
</evidence>
<evidence type="ECO:0000256" key="10">
    <source>
        <dbReference type="HAMAP-Rule" id="MF_01152"/>
    </source>
</evidence>
<comment type="domain">
    <text evidence="10">The J domain is necessary and sufficient to stimulate DnaK ATPase activity. Zinc center 1 plays an important role in the autonomous, DnaK-independent chaperone activity of DnaJ. Zinc center 2 is essential for interaction with DnaK and for DnaJ activity.</text>
</comment>
<evidence type="ECO:0000256" key="11">
    <source>
        <dbReference type="PROSITE-ProRule" id="PRU00546"/>
    </source>
</evidence>
<evidence type="ECO:0000256" key="9">
    <source>
        <dbReference type="ARBA" id="ARBA00067609"/>
    </source>
</evidence>
<sequence length="347" mass="37570">MARDADAKAIKDAFRSLALKYHPDRNKAPEAEQRFKEIAEAYAVLSDPKKRADYDAGGFAGLEGMPPEDLFGGVDFDTLFGGLGFDLGGGLFERFFGGRRRAAPAHGDDIEVLLRVPLERALHGGEEPVPIARREPCPTCHGSGAKPGTAPRVCAMCHGSGQEVKKSQKRGIVFQQVTPCPACAGRGRIIDEPCAECHGEGQTTRSETLTVKIPPGVEEGMVLRIPGHGQAATPAGVPPGDLLVVVRTLPDARFERDGADLWCRQPLPLTDAVLGTELAVATLDGEARVTVPPGTQPDTVLRLRHKGLPYFGRDERGDLLLRLQVQIPERLSAAERRLYEQLRQLAR</sequence>
<dbReference type="GO" id="GO:0051082">
    <property type="term" value="F:unfolded protein binding"/>
    <property type="evidence" value="ECO:0007669"/>
    <property type="project" value="UniProtKB-UniRule"/>
</dbReference>
<feature type="binding site" evidence="10">
    <location>
        <position position="140"/>
    </location>
    <ligand>
        <name>Zn(2+)</name>
        <dbReference type="ChEBI" id="CHEBI:29105"/>
        <label>1</label>
    </ligand>
</feature>
<dbReference type="GO" id="GO:0008270">
    <property type="term" value="F:zinc ion binding"/>
    <property type="evidence" value="ECO:0007669"/>
    <property type="project" value="UniProtKB-UniRule"/>
</dbReference>
<dbReference type="GO" id="GO:0009408">
    <property type="term" value="P:response to heat"/>
    <property type="evidence" value="ECO:0007669"/>
    <property type="project" value="InterPro"/>
</dbReference>
<feature type="repeat" description="CXXCXGXG motif" evidence="10">
    <location>
        <begin position="137"/>
        <end position="144"/>
    </location>
</feature>
<dbReference type="FunFam" id="2.60.260.20:FF:000005">
    <property type="entry name" value="Chaperone protein dnaJ 1, mitochondrial"/>
    <property type="match status" value="1"/>
</dbReference>
<feature type="repeat" description="CXXCXGXG motif" evidence="10">
    <location>
        <begin position="194"/>
        <end position="201"/>
    </location>
</feature>
<reference evidence="14 15" key="1">
    <citation type="submission" date="2009-02" db="EMBL/GenBank/DDBJ databases">
        <title>Sequencing of the draft genome and assembly of Lutiella nitroferrum 2002.</title>
        <authorList>
            <consortium name="US DOE Joint Genome Institute (JGI-PGF)"/>
            <person name="Lucas S."/>
            <person name="Copeland A."/>
            <person name="Lapidus A."/>
            <person name="Glavina del Rio T."/>
            <person name="Tice H."/>
            <person name="Bruce D."/>
            <person name="Goodwin L."/>
            <person name="Pitluck S."/>
            <person name="Larimer F."/>
            <person name="Land M.L."/>
            <person name="Hauser L."/>
            <person name="Coates J.D."/>
        </authorList>
    </citation>
    <scope>NUCLEOTIDE SEQUENCE [LARGE SCALE GENOMIC DNA]</scope>
    <source>
        <strain evidence="14 15">2002</strain>
    </source>
</reference>
<dbReference type="InterPro" id="IPR001305">
    <property type="entry name" value="HSP_DnaJ_Cys-rich_dom"/>
</dbReference>
<evidence type="ECO:0000256" key="2">
    <source>
        <dbReference type="ARBA" id="ARBA00022723"/>
    </source>
</evidence>
<evidence type="ECO:0000259" key="13">
    <source>
        <dbReference type="PROSITE" id="PS51188"/>
    </source>
</evidence>
<dbReference type="PROSITE" id="PS51188">
    <property type="entry name" value="ZF_CR"/>
    <property type="match status" value="1"/>
</dbReference>
<gene>
    <name evidence="10" type="primary">dnaJ</name>
    <name evidence="14" type="ORF">FuraDRAFT_2621</name>
</gene>
<keyword evidence="6 10" id="KW-0346">Stress response</keyword>
<dbReference type="InterPro" id="IPR012724">
    <property type="entry name" value="DnaJ"/>
</dbReference>
<keyword evidence="15" id="KW-1185">Reference proteome</keyword>
<feature type="binding site" evidence="10">
    <location>
        <position position="197"/>
    </location>
    <ligand>
        <name>Zn(2+)</name>
        <dbReference type="ChEBI" id="CHEBI:29105"/>
        <label>1</label>
    </ligand>
</feature>
<comment type="function">
    <text evidence="10">Participates actively in the response to hyperosmotic and heat shock by preventing the aggregation of stress-denatured proteins and by disaggregating proteins, also in an autonomous, DnaK-independent fashion. Unfolded proteins bind initially to DnaJ; upon interaction with the DnaJ-bound protein, DnaK hydrolyzes its bound ATP, resulting in the formation of a stable complex. GrpE releases ADP from DnaK; ATP binding to DnaK triggers the release of the substrate protein, thus completing the reaction cycle. Several rounds of ATP-dependent interactions between DnaJ, DnaK and GrpE are required for fully efficient folding. Also involved, together with DnaK and GrpE, in the DNA replication of plasmids through activation of initiation proteins.</text>
</comment>
<dbReference type="SUPFAM" id="SSF49493">
    <property type="entry name" value="HSP40/DnaJ peptide-binding domain"/>
    <property type="match status" value="2"/>
</dbReference>
<dbReference type="Gene3D" id="1.10.287.110">
    <property type="entry name" value="DnaJ domain"/>
    <property type="match status" value="1"/>
</dbReference>
<evidence type="ECO:0000256" key="3">
    <source>
        <dbReference type="ARBA" id="ARBA00022737"/>
    </source>
</evidence>
<evidence type="ECO:0000313" key="15">
    <source>
        <dbReference type="Proteomes" id="UP000003165"/>
    </source>
</evidence>
<dbReference type="GO" id="GO:0005737">
    <property type="term" value="C:cytoplasm"/>
    <property type="evidence" value="ECO:0007669"/>
    <property type="project" value="UniProtKB-SubCell"/>
</dbReference>
<feature type="binding site" evidence="10">
    <location>
        <position position="154"/>
    </location>
    <ligand>
        <name>Zn(2+)</name>
        <dbReference type="ChEBI" id="CHEBI:29105"/>
        <label>2</label>
    </ligand>
</feature>
<feature type="domain" description="J" evidence="12">
    <location>
        <begin position="1"/>
        <end position="58"/>
    </location>
</feature>
<dbReference type="CDD" id="cd10747">
    <property type="entry name" value="DnaJ_C"/>
    <property type="match status" value="1"/>
</dbReference>
<comment type="caution">
    <text evidence="14">The sequence shown here is derived from an EMBL/GenBank/DDBJ whole genome shotgun (WGS) entry which is preliminary data.</text>
</comment>
<comment type="subcellular location">
    <subcellularLocation>
        <location evidence="10">Cytoplasm</location>
    </subcellularLocation>
</comment>
<dbReference type="AlphaFoldDB" id="B9Z5I6"/>
<feature type="binding site" evidence="10">
    <location>
        <position position="137"/>
    </location>
    <ligand>
        <name>Zn(2+)</name>
        <dbReference type="ChEBI" id="CHEBI:29105"/>
        <label>1</label>
    </ligand>
</feature>
<keyword evidence="2 10" id="KW-0479">Metal-binding</keyword>
<comment type="similarity">
    <text evidence="8 10">Belongs to the DnaJ family.</text>
</comment>
<feature type="repeat" description="CXXCXGXG motif" evidence="10">
    <location>
        <begin position="180"/>
        <end position="187"/>
    </location>
</feature>
<dbReference type="CDD" id="cd06257">
    <property type="entry name" value="DnaJ"/>
    <property type="match status" value="1"/>
</dbReference>
<dbReference type="PANTHER" id="PTHR43096">
    <property type="entry name" value="DNAJ HOMOLOG 1, MITOCHONDRIAL-RELATED"/>
    <property type="match status" value="1"/>
</dbReference>
<keyword evidence="7 10" id="KW-0143">Chaperone</keyword>
<protein>
    <recommendedName>
        <fullName evidence="9 10">Chaperone protein DnaJ</fullName>
    </recommendedName>
</protein>
<dbReference type="SMART" id="SM00271">
    <property type="entry name" value="DnaJ"/>
    <property type="match status" value="1"/>
</dbReference>
<dbReference type="HAMAP" id="MF_01152">
    <property type="entry name" value="DnaJ"/>
    <property type="match status" value="1"/>
</dbReference>
<dbReference type="EMBL" id="ACIS01000007">
    <property type="protein sequence ID" value="EEG07833.1"/>
    <property type="molecule type" value="Genomic_DNA"/>
</dbReference>
<dbReference type="PANTHER" id="PTHR43096:SF10">
    <property type="entry name" value="CHAPERONE PROTEIN DNAJ A6, CHLOROPLASTIC"/>
    <property type="match status" value="1"/>
</dbReference>
<dbReference type="PROSITE" id="PS00636">
    <property type="entry name" value="DNAJ_1"/>
    <property type="match status" value="1"/>
</dbReference>
<evidence type="ECO:0000256" key="1">
    <source>
        <dbReference type="ARBA" id="ARBA00022705"/>
    </source>
</evidence>
<evidence type="ECO:0000259" key="12">
    <source>
        <dbReference type="PROSITE" id="PS50076"/>
    </source>
</evidence>
<accession>B9Z5I6</accession>
<feature type="binding site" evidence="10">
    <location>
        <position position="180"/>
    </location>
    <ligand>
        <name>Zn(2+)</name>
        <dbReference type="ChEBI" id="CHEBI:29105"/>
        <label>2</label>
    </ligand>
</feature>
<dbReference type="Pfam" id="PF00226">
    <property type="entry name" value="DnaJ"/>
    <property type="match status" value="1"/>
</dbReference>
<comment type="subunit">
    <text evidence="10">Homodimer.</text>
</comment>
<dbReference type="GO" id="GO:0031072">
    <property type="term" value="F:heat shock protein binding"/>
    <property type="evidence" value="ECO:0007669"/>
    <property type="project" value="InterPro"/>
</dbReference>
<dbReference type="GO" id="GO:0006260">
    <property type="term" value="P:DNA replication"/>
    <property type="evidence" value="ECO:0007669"/>
    <property type="project" value="UniProtKB-KW"/>
</dbReference>
<feature type="zinc finger region" description="CR-type" evidence="11">
    <location>
        <begin position="124"/>
        <end position="206"/>
    </location>
</feature>
<dbReference type="FunFam" id="2.10.230.10:FF:000002">
    <property type="entry name" value="Molecular chaperone DnaJ"/>
    <property type="match status" value="1"/>
</dbReference>
<feature type="binding site" evidence="10">
    <location>
        <position position="157"/>
    </location>
    <ligand>
        <name>Zn(2+)</name>
        <dbReference type="ChEBI" id="CHEBI:29105"/>
        <label>2</label>
    </ligand>
</feature>
<feature type="domain" description="CR-type" evidence="13">
    <location>
        <begin position="124"/>
        <end position="206"/>
    </location>
</feature>
<feature type="repeat" description="CXXCXGXG motif" evidence="10">
    <location>
        <begin position="154"/>
        <end position="161"/>
    </location>
</feature>
<keyword evidence="1 10" id="KW-0235">DNA replication</keyword>
<dbReference type="GO" id="GO:0042026">
    <property type="term" value="P:protein refolding"/>
    <property type="evidence" value="ECO:0007669"/>
    <property type="project" value="TreeGrafter"/>
</dbReference>
<dbReference type="InterPro" id="IPR036869">
    <property type="entry name" value="J_dom_sf"/>
</dbReference>
<evidence type="ECO:0000256" key="5">
    <source>
        <dbReference type="ARBA" id="ARBA00022833"/>
    </source>
</evidence>
<dbReference type="Gene3D" id="2.60.260.20">
    <property type="entry name" value="Urease metallochaperone UreE, N-terminal domain"/>
    <property type="match status" value="2"/>
</dbReference>
<proteinExistence type="inferred from homology"/>
<dbReference type="Pfam" id="PF01556">
    <property type="entry name" value="DnaJ_C"/>
    <property type="match status" value="1"/>
</dbReference>
<evidence type="ECO:0000313" key="14">
    <source>
        <dbReference type="EMBL" id="EEG07833.1"/>
    </source>
</evidence>
<feature type="binding site" evidence="10">
    <location>
        <position position="183"/>
    </location>
    <ligand>
        <name>Zn(2+)</name>
        <dbReference type="ChEBI" id="CHEBI:29105"/>
        <label>2</label>
    </ligand>
</feature>
<dbReference type="GO" id="GO:0005524">
    <property type="term" value="F:ATP binding"/>
    <property type="evidence" value="ECO:0007669"/>
    <property type="project" value="InterPro"/>
</dbReference>
<keyword evidence="5 10" id="KW-0862">Zinc</keyword>
<dbReference type="SUPFAM" id="SSF57938">
    <property type="entry name" value="DnaJ/Hsp40 cysteine-rich domain"/>
    <property type="match status" value="1"/>
</dbReference>
<dbReference type="InterPro" id="IPR018253">
    <property type="entry name" value="DnaJ_domain_CS"/>
</dbReference>
<dbReference type="SUPFAM" id="SSF46565">
    <property type="entry name" value="Chaperone J-domain"/>
    <property type="match status" value="1"/>
</dbReference>